<evidence type="ECO:0000313" key="1">
    <source>
        <dbReference type="EMBL" id="MQY18527.1"/>
    </source>
</evidence>
<name>A0A7K0CYG4_9NOCA</name>
<evidence type="ECO:0000313" key="2">
    <source>
        <dbReference type="Proteomes" id="UP000438448"/>
    </source>
</evidence>
<dbReference type="Gene3D" id="3.60.40.10">
    <property type="entry name" value="PPM-type phosphatase domain"/>
    <property type="match status" value="1"/>
</dbReference>
<reference evidence="1 2" key="1">
    <citation type="submission" date="2019-10" db="EMBL/GenBank/DDBJ databases">
        <title>Nocardia macrotermitis sp. nov. and Nocardia aurantia sp. nov., isolated from the gut of fungus growing-termite Macrotermes natalensis.</title>
        <authorList>
            <person name="Benndorf R."/>
            <person name="Schwitalla J."/>
            <person name="Martin K."/>
            <person name="De Beer W."/>
            <person name="Kaster A.-K."/>
            <person name="Vollmers J."/>
            <person name="Poulsen M."/>
            <person name="Beemelmanns C."/>
        </authorList>
    </citation>
    <scope>NUCLEOTIDE SEQUENCE [LARGE SCALE GENOMIC DNA]</scope>
    <source>
        <strain evidence="1 2">RB20</strain>
    </source>
</reference>
<gene>
    <name evidence="1" type="ORF">NRB20_16060</name>
</gene>
<proteinExistence type="predicted"/>
<dbReference type="InterPro" id="IPR036457">
    <property type="entry name" value="PPM-type-like_dom_sf"/>
</dbReference>
<accession>A0A7K0CYG4</accession>
<dbReference type="OrthoDB" id="5380902at2"/>
<organism evidence="1 2">
    <name type="scientific">Nocardia macrotermitis</name>
    <dbReference type="NCBI Taxonomy" id="2585198"/>
    <lineage>
        <taxon>Bacteria</taxon>
        <taxon>Bacillati</taxon>
        <taxon>Actinomycetota</taxon>
        <taxon>Actinomycetes</taxon>
        <taxon>Mycobacteriales</taxon>
        <taxon>Nocardiaceae</taxon>
        <taxon>Nocardia</taxon>
    </lineage>
</organism>
<keyword evidence="2" id="KW-1185">Reference proteome</keyword>
<comment type="caution">
    <text evidence="1">The sequence shown here is derived from an EMBL/GenBank/DDBJ whole genome shotgun (WGS) entry which is preliminary data.</text>
</comment>
<dbReference type="SUPFAM" id="SSF81606">
    <property type="entry name" value="PP2C-like"/>
    <property type="match status" value="1"/>
</dbReference>
<dbReference type="AlphaFoldDB" id="A0A7K0CYG4"/>
<dbReference type="Proteomes" id="UP000438448">
    <property type="component" value="Unassembled WGS sequence"/>
</dbReference>
<dbReference type="EMBL" id="WEGK01000003">
    <property type="protein sequence ID" value="MQY18527.1"/>
    <property type="molecule type" value="Genomic_DNA"/>
</dbReference>
<sequence>MISSATATLWSTVKDGRTVNQDRAGASTDRFAIADGASDSARAEVWAEILVEAYVREHIEPWDTAELPRLRHRWRDEVHRPTLPWHSKQKLNLGGATTFLGVRLAPDHACYDVTAIGDSCLFHFRREQLVAAGPVDGHGRFGRKPCTIRSRFDDPDVFRKSLWRFTIPYQRGDVLILATDALSKYLLRAHEQDRKVDMAEHLATEESFTRWVVDARAHDGLDNDDTTICVVRL</sequence>
<evidence type="ECO:0008006" key="3">
    <source>
        <dbReference type="Google" id="ProtNLM"/>
    </source>
</evidence>
<protein>
    <recommendedName>
        <fullName evidence="3">PPM-type phosphatase domain-containing protein</fullName>
    </recommendedName>
</protein>